<dbReference type="GO" id="GO:0036128">
    <property type="term" value="C:CatSper complex"/>
    <property type="evidence" value="ECO:0007669"/>
    <property type="project" value="Ensembl"/>
</dbReference>
<name>G1Q292_MYOLU</name>
<keyword evidence="1" id="KW-0175">Coiled coil</keyword>
<dbReference type="GO" id="GO:0097228">
    <property type="term" value="C:sperm principal piece"/>
    <property type="evidence" value="ECO:0007669"/>
    <property type="project" value="Ensembl"/>
</dbReference>
<feature type="chain" id="PRO_5003417830" evidence="2">
    <location>
        <begin position="20"/>
        <end position="219"/>
    </location>
</feature>
<accession>G1Q292</accession>
<dbReference type="GO" id="GO:0061891">
    <property type="term" value="F:calcium ion sensor activity"/>
    <property type="evidence" value="ECO:0007669"/>
    <property type="project" value="Ensembl"/>
</dbReference>
<dbReference type="FunCoup" id="G1Q292">
    <property type="interactions" value="3"/>
</dbReference>
<feature type="domain" description="EF-hand" evidence="3">
    <location>
        <begin position="59"/>
        <end position="94"/>
    </location>
</feature>
<sequence length="219" mass="26747">MKLKTGSFLWCLYLDKLYCLLSLRNMRALVEYFSLLDPHRHNTMNDMMFYHFLHHVTNWNRKQIMKVFHMLDWEAAGEITFDQFYVLVCLLLAHENHLEEQFIFRHSRHVFDLLDLDGEMKIGAESFRKYDFLFNIKKHELREFYRNFDITGDCQKHLNYKEFKLFTIFTMDKYQEKQKVEKKEEQKALLEKKVKGKAKEKLLNLNYSLSQVLKQMDHI</sequence>
<dbReference type="PROSITE" id="PS50222">
    <property type="entry name" value="EF_HAND_2"/>
    <property type="match status" value="1"/>
</dbReference>
<dbReference type="InterPro" id="IPR042798">
    <property type="entry name" value="EFCAB9"/>
</dbReference>
<dbReference type="InterPro" id="IPR002048">
    <property type="entry name" value="EF_hand_dom"/>
</dbReference>
<dbReference type="Ensembl" id="ENSMLUT00000022619.1">
    <property type="protein sequence ID" value="ENSMLUP00000017825.1"/>
    <property type="gene ID" value="ENSMLUG00000030111.1"/>
</dbReference>
<organism evidence="4 5">
    <name type="scientific">Myotis lucifugus</name>
    <name type="common">Little brown bat</name>
    <dbReference type="NCBI Taxonomy" id="59463"/>
    <lineage>
        <taxon>Eukaryota</taxon>
        <taxon>Metazoa</taxon>
        <taxon>Chordata</taxon>
        <taxon>Craniata</taxon>
        <taxon>Vertebrata</taxon>
        <taxon>Euteleostomi</taxon>
        <taxon>Mammalia</taxon>
        <taxon>Eutheria</taxon>
        <taxon>Laurasiatheria</taxon>
        <taxon>Chiroptera</taxon>
        <taxon>Yangochiroptera</taxon>
        <taxon>Vespertilionidae</taxon>
        <taxon>Myotis</taxon>
    </lineage>
</organism>
<gene>
    <name evidence="4" type="primary">EFCAB9</name>
</gene>
<dbReference type="STRING" id="59463.ENSMLUP00000017825"/>
<dbReference type="eggNOG" id="KOG0027">
    <property type="taxonomic scope" value="Eukaryota"/>
</dbReference>
<dbReference type="GO" id="GO:0005509">
    <property type="term" value="F:calcium ion binding"/>
    <property type="evidence" value="ECO:0007669"/>
    <property type="project" value="Ensembl"/>
</dbReference>
<feature type="signal peptide" evidence="2">
    <location>
        <begin position="1"/>
        <end position="19"/>
    </location>
</feature>
<keyword evidence="2" id="KW-0732">Signal</keyword>
<dbReference type="PANTHER" id="PTHR47065:SF1">
    <property type="entry name" value="EF-HAND CALCIUM-BINDING DOMAIN-CONTAINING PROTEIN 9"/>
    <property type="match status" value="1"/>
</dbReference>
<dbReference type="Gene3D" id="1.10.238.10">
    <property type="entry name" value="EF-hand"/>
    <property type="match status" value="1"/>
</dbReference>
<reference evidence="4" key="2">
    <citation type="submission" date="2025-08" db="UniProtKB">
        <authorList>
            <consortium name="Ensembl"/>
        </authorList>
    </citation>
    <scope>IDENTIFICATION</scope>
</reference>
<dbReference type="Proteomes" id="UP000001074">
    <property type="component" value="Unassembled WGS sequence"/>
</dbReference>
<evidence type="ECO:0000313" key="5">
    <source>
        <dbReference type="Proteomes" id="UP000001074"/>
    </source>
</evidence>
<evidence type="ECO:0000256" key="1">
    <source>
        <dbReference type="SAM" id="Coils"/>
    </source>
</evidence>
<evidence type="ECO:0000256" key="2">
    <source>
        <dbReference type="SAM" id="SignalP"/>
    </source>
</evidence>
<dbReference type="HOGENOM" id="CLU_106342_0_0_1"/>
<evidence type="ECO:0000313" key="4">
    <source>
        <dbReference type="Ensembl" id="ENSMLUP00000017825.1"/>
    </source>
</evidence>
<proteinExistence type="predicted"/>
<dbReference type="InParanoid" id="G1Q292"/>
<dbReference type="EMBL" id="AAPE02049059">
    <property type="status" value="NOT_ANNOTATED_CDS"/>
    <property type="molecule type" value="Genomic_DNA"/>
</dbReference>
<dbReference type="InterPro" id="IPR011992">
    <property type="entry name" value="EF-hand-dom_pair"/>
</dbReference>
<feature type="coiled-coil region" evidence="1">
    <location>
        <begin position="173"/>
        <end position="200"/>
    </location>
</feature>
<reference evidence="4 5" key="1">
    <citation type="journal article" date="2011" name="Nature">
        <title>A high-resolution map of human evolutionary constraint using 29 mammals.</title>
        <authorList>
            <person name="Lindblad-Toh K."/>
            <person name="Garber M."/>
            <person name="Zuk O."/>
            <person name="Lin M.F."/>
            <person name="Parker B.J."/>
            <person name="Washietl S."/>
            <person name="Kheradpour P."/>
            <person name="Ernst J."/>
            <person name="Jordan G."/>
            <person name="Mauceli E."/>
            <person name="Ward L.D."/>
            <person name="Lowe C.B."/>
            <person name="Holloway A.K."/>
            <person name="Clamp M."/>
            <person name="Gnerre S."/>
            <person name="Alfoldi J."/>
            <person name="Beal K."/>
            <person name="Chang J."/>
            <person name="Clawson H."/>
            <person name="Cuff J."/>
            <person name="Di Palma F."/>
            <person name="Fitzgerald S."/>
            <person name="Flicek P."/>
            <person name="Guttman M."/>
            <person name="Hubisz M.J."/>
            <person name="Jaffe D.B."/>
            <person name="Jungreis I."/>
            <person name="Kent W.J."/>
            <person name="Kostka D."/>
            <person name="Lara M."/>
            <person name="Martins A.L."/>
            <person name="Massingham T."/>
            <person name="Moltke I."/>
            <person name="Raney B.J."/>
            <person name="Rasmussen M.D."/>
            <person name="Robinson J."/>
            <person name="Stark A."/>
            <person name="Vilella A.J."/>
            <person name="Wen J."/>
            <person name="Xie X."/>
            <person name="Zody M.C."/>
            <person name="Baldwin J."/>
            <person name="Bloom T."/>
            <person name="Chin C.W."/>
            <person name="Heiman D."/>
            <person name="Nicol R."/>
            <person name="Nusbaum C."/>
            <person name="Young S."/>
            <person name="Wilkinson J."/>
            <person name="Worley K.C."/>
            <person name="Kovar C.L."/>
            <person name="Muzny D.M."/>
            <person name="Gibbs R.A."/>
            <person name="Cree A."/>
            <person name="Dihn H.H."/>
            <person name="Fowler G."/>
            <person name="Jhangiani S."/>
            <person name="Joshi V."/>
            <person name="Lee S."/>
            <person name="Lewis L.R."/>
            <person name="Nazareth L.V."/>
            <person name="Okwuonu G."/>
            <person name="Santibanez J."/>
            <person name="Warren W.C."/>
            <person name="Mardis E.R."/>
            <person name="Weinstock G.M."/>
            <person name="Wilson R.K."/>
            <person name="Delehaunty K."/>
            <person name="Dooling D."/>
            <person name="Fronik C."/>
            <person name="Fulton L."/>
            <person name="Fulton B."/>
            <person name="Graves T."/>
            <person name="Minx P."/>
            <person name="Sodergren E."/>
            <person name="Birney E."/>
            <person name="Margulies E.H."/>
            <person name="Herrero J."/>
            <person name="Green E.D."/>
            <person name="Haussler D."/>
            <person name="Siepel A."/>
            <person name="Goldman N."/>
            <person name="Pollard K.S."/>
            <person name="Pedersen J.S."/>
            <person name="Lander E.S."/>
            <person name="Kellis M."/>
        </authorList>
    </citation>
    <scope>NUCLEOTIDE SEQUENCE [LARGE SCALE GENOMIC DNA]</scope>
</reference>
<dbReference type="GO" id="GO:0005737">
    <property type="term" value="C:cytoplasm"/>
    <property type="evidence" value="ECO:0007669"/>
    <property type="project" value="Ensembl"/>
</dbReference>
<keyword evidence="5" id="KW-1185">Reference proteome</keyword>
<dbReference type="SUPFAM" id="SSF47473">
    <property type="entry name" value="EF-hand"/>
    <property type="match status" value="1"/>
</dbReference>
<dbReference type="GeneTree" id="ENSGT00390000007501"/>
<reference evidence="4" key="3">
    <citation type="submission" date="2025-09" db="UniProtKB">
        <authorList>
            <consortium name="Ensembl"/>
        </authorList>
    </citation>
    <scope>IDENTIFICATION</scope>
</reference>
<dbReference type="OMA" id="FEMYRFL"/>
<dbReference type="PANTHER" id="PTHR47065">
    <property type="entry name" value="EF-HAND CALCIUM-BINDING DOMAIN-CONTAINING PROTEIN 9"/>
    <property type="match status" value="1"/>
</dbReference>
<dbReference type="GO" id="GO:0048240">
    <property type="term" value="P:sperm capacitation"/>
    <property type="evidence" value="ECO:0007669"/>
    <property type="project" value="Ensembl"/>
</dbReference>
<protein>
    <submittedName>
        <fullName evidence="4">EF-hand calcium binding domain 9</fullName>
    </submittedName>
</protein>
<dbReference type="GO" id="GO:0030317">
    <property type="term" value="P:flagellated sperm motility"/>
    <property type="evidence" value="ECO:0007669"/>
    <property type="project" value="Ensembl"/>
</dbReference>
<evidence type="ECO:0000259" key="3">
    <source>
        <dbReference type="PROSITE" id="PS50222"/>
    </source>
</evidence>
<dbReference type="AlphaFoldDB" id="G1Q292"/>